<organism evidence="1">
    <name type="scientific">Siphoviridae sp. ctnLs3</name>
    <dbReference type="NCBI Taxonomy" id="2827937"/>
    <lineage>
        <taxon>Viruses</taxon>
        <taxon>Duplodnaviria</taxon>
        <taxon>Heunggongvirae</taxon>
        <taxon>Uroviricota</taxon>
        <taxon>Caudoviricetes</taxon>
    </lineage>
</organism>
<proteinExistence type="predicted"/>
<evidence type="ECO:0000313" key="1">
    <source>
        <dbReference type="EMBL" id="DAF61219.1"/>
    </source>
</evidence>
<name>A0A8S5TDV4_9CAUD</name>
<sequence>MERAICVLVRLGHHHVLEYPWSLFLTALKAE</sequence>
<reference evidence="1" key="1">
    <citation type="journal article" date="2021" name="Proc. Natl. Acad. Sci. U.S.A.">
        <title>A Catalog of Tens of Thousands of Viruses from Human Metagenomes Reveals Hidden Associations with Chronic Diseases.</title>
        <authorList>
            <person name="Tisza M.J."/>
            <person name="Buck C.B."/>
        </authorList>
    </citation>
    <scope>NUCLEOTIDE SEQUENCE</scope>
    <source>
        <strain evidence="1">CtnLs3</strain>
    </source>
</reference>
<accession>A0A8S5TDV4</accession>
<dbReference type="EMBL" id="BK032804">
    <property type="protein sequence ID" value="DAF61219.1"/>
    <property type="molecule type" value="Genomic_DNA"/>
</dbReference>
<protein>
    <submittedName>
        <fullName evidence="1">Uncharacterized protein</fullName>
    </submittedName>
</protein>